<comment type="caution">
    <text evidence="1">The sequence shown here is derived from an EMBL/GenBank/DDBJ whole genome shotgun (WGS) entry which is preliminary data.</text>
</comment>
<organism evidence="1">
    <name type="scientific">marine sediment metagenome</name>
    <dbReference type="NCBI Taxonomy" id="412755"/>
    <lineage>
        <taxon>unclassified sequences</taxon>
        <taxon>metagenomes</taxon>
        <taxon>ecological metagenomes</taxon>
    </lineage>
</organism>
<sequence length="63" mass="7564">MKIYHIIELLQMAIGEKPMSEKIKKKRAKHFFWGTIRKQFPKVLSKKTFKIVEIPEDPYPKGY</sequence>
<gene>
    <name evidence="1" type="ORF">S01H4_12286</name>
</gene>
<proteinExistence type="predicted"/>
<accession>X0YZN2</accession>
<dbReference type="AlphaFoldDB" id="X0YZN2"/>
<reference evidence="1" key="1">
    <citation type="journal article" date="2014" name="Front. Microbiol.">
        <title>High frequency of phylogenetically diverse reductive dehalogenase-homologous genes in deep subseafloor sedimentary metagenomes.</title>
        <authorList>
            <person name="Kawai M."/>
            <person name="Futagami T."/>
            <person name="Toyoda A."/>
            <person name="Takaki Y."/>
            <person name="Nishi S."/>
            <person name="Hori S."/>
            <person name="Arai W."/>
            <person name="Tsubouchi T."/>
            <person name="Morono Y."/>
            <person name="Uchiyama I."/>
            <person name="Ito T."/>
            <person name="Fujiyama A."/>
            <person name="Inagaki F."/>
            <person name="Takami H."/>
        </authorList>
    </citation>
    <scope>NUCLEOTIDE SEQUENCE</scope>
    <source>
        <strain evidence="1">Expedition CK06-06</strain>
    </source>
</reference>
<dbReference type="EMBL" id="BART01005184">
    <property type="protein sequence ID" value="GAG62244.1"/>
    <property type="molecule type" value="Genomic_DNA"/>
</dbReference>
<name>X0YZN2_9ZZZZ</name>
<protein>
    <submittedName>
        <fullName evidence="1">Uncharacterized protein</fullName>
    </submittedName>
</protein>
<evidence type="ECO:0000313" key="1">
    <source>
        <dbReference type="EMBL" id="GAG62244.1"/>
    </source>
</evidence>